<keyword evidence="1" id="KW-0472">Membrane</keyword>
<gene>
    <name evidence="2" type="ORF">niasHS_016969</name>
</gene>
<proteinExistence type="predicted"/>
<dbReference type="AlphaFoldDB" id="A0ABD2I0P5"/>
<keyword evidence="3" id="KW-1185">Reference proteome</keyword>
<sequence>MSLDMLDEFCDFNYAIILAGYLLMLLYALWLRYCRPLNCPICTGVDNMFLLLHNYPQVVGNVARNELGFLMRETACPSSPRRSTIFSPSGLAPFCQFRHCAHSVDNYIDHFFLAFLRGNQHIWDKGTEKSERERECDRNK</sequence>
<keyword evidence="1" id="KW-0812">Transmembrane</keyword>
<feature type="transmembrane region" description="Helical" evidence="1">
    <location>
        <begin position="12"/>
        <end position="31"/>
    </location>
</feature>
<protein>
    <submittedName>
        <fullName evidence="2">Uncharacterized protein</fullName>
    </submittedName>
</protein>
<keyword evidence="1" id="KW-1133">Transmembrane helix</keyword>
<organism evidence="2 3">
    <name type="scientific">Heterodera schachtii</name>
    <name type="common">Sugarbeet cyst nematode worm</name>
    <name type="synonym">Tylenchus schachtii</name>
    <dbReference type="NCBI Taxonomy" id="97005"/>
    <lineage>
        <taxon>Eukaryota</taxon>
        <taxon>Metazoa</taxon>
        <taxon>Ecdysozoa</taxon>
        <taxon>Nematoda</taxon>
        <taxon>Chromadorea</taxon>
        <taxon>Rhabditida</taxon>
        <taxon>Tylenchina</taxon>
        <taxon>Tylenchomorpha</taxon>
        <taxon>Tylenchoidea</taxon>
        <taxon>Heteroderidae</taxon>
        <taxon>Heteroderinae</taxon>
        <taxon>Heterodera</taxon>
    </lineage>
</organism>
<reference evidence="2 3" key="1">
    <citation type="submission" date="2024-10" db="EMBL/GenBank/DDBJ databases">
        <authorList>
            <person name="Kim D."/>
        </authorList>
    </citation>
    <scope>NUCLEOTIDE SEQUENCE [LARGE SCALE GENOMIC DNA]</scope>
    <source>
        <strain evidence="2">Taebaek</strain>
    </source>
</reference>
<evidence type="ECO:0000256" key="1">
    <source>
        <dbReference type="SAM" id="Phobius"/>
    </source>
</evidence>
<comment type="caution">
    <text evidence="2">The sequence shown here is derived from an EMBL/GenBank/DDBJ whole genome shotgun (WGS) entry which is preliminary data.</text>
</comment>
<accession>A0ABD2I0P5</accession>
<dbReference type="Proteomes" id="UP001620645">
    <property type="component" value="Unassembled WGS sequence"/>
</dbReference>
<evidence type="ECO:0000313" key="2">
    <source>
        <dbReference type="EMBL" id="KAL3070695.1"/>
    </source>
</evidence>
<evidence type="ECO:0000313" key="3">
    <source>
        <dbReference type="Proteomes" id="UP001620645"/>
    </source>
</evidence>
<name>A0ABD2I0P5_HETSC</name>
<dbReference type="EMBL" id="JBICCN010000409">
    <property type="protein sequence ID" value="KAL3070695.1"/>
    <property type="molecule type" value="Genomic_DNA"/>
</dbReference>